<evidence type="ECO:0000256" key="1">
    <source>
        <dbReference type="SAM" id="MobiDB-lite"/>
    </source>
</evidence>
<comment type="caution">
    <text evidence="2">The sequence shown here is derived from an EMBL/GenBank/DDBJ whole genome shotgun (WGS) entry which is preliminary data.</text>
</comment>
<evidence type="ECO:0000313" key="3">
    <source>
        <dbReference type="Proteomes" id="UP000230750"/>
    </source>
</evidence>
<dbReference type="EMBL" id="MRZV01002001">
    <property type="protein sequence ID" value="PIK35043.1"/>
    <property type="molecule type" value="Genomic_DNA"/>
</dbReference>
<evidence type="ECO:0000313" key="2">
    <source>
        <dbReference type="EMBL" id="PIK35043.1"/>
    </source>
</evidence>
<dbReference type="PANTHER" id="PTHR34153:SF2">
    <property type="entry name" value="SI:CH211-262H13.3-RELATED"/>
    <property type="match status" value="1"/>
</dbReference>
<accession>A0A2G8JH21</accession>
<dbReference type="PANTHER" id="PTHR34153">
    <property type="entry name" value="SI:CH211-262H13.3-RELATED-RELATED"/>
    <property type="match status" value="1"/>
</dbReference>
<dbReference type="OrthoDB" id="10069532at2759"/>
<feature type="region of interest" description="Disordered" evidence="1">
    <location>
        <begin position="85"/>
        <end position="131"/>
    </location>
</feature>
<keyword evidence="3" id="KW-1185">Reference proteome</keyword>
<name>A0A2G8JH21_STIJA</name>
<dbReference type="AlphaFoldDB" id="A0A2G8JH21"/>
<gene>
    <name evidence="2" type="ORF">BSL78_28129</name>
</gene>
<sequence>MSDTQTFLVVAFAGEDGVGVIPSQWRTGERECFWPPYKSSTRFEKAVKSVEAPQASWTRHTIRVLSTTGSYARAMILLTRAEETSDLATENEDERPSKRRKLQNRRYVSSSDDTEEEAENFTLPPPIQPLVPLTTPLTSNINPQSQRQNFPDAVVSPISARHSTGSTQSLAGSSRNISPMSTPDLIVNATQKKILMILAEIKAEVRDLKRQTVANSHLIQSLKTSHLDLEELPDDVNLPLSSVPLLTALDELARTDFNVEKRLPTISPMLSNSHSNAEQERLLSVVRKNKTDSRLSLKLDGTLSSILAMKLQYPESTVPCFKWKPTKETL</sequence>
<protein>
    <submittedName>
        <fullName evidence="2">Uncharacterized protein</fullName>
    </submittedName>
</protein>
<reference evidence="2 3" key="1">
    <citation type="journal article" date="2017" name="PLoS Biol.">
        <title>The sea cucumber genome provides insights into morphological evolution and visceral regeneration.</title>
        <authorList>
            <person name="Zhang X."/>
            <person name="Sun L."/>
            <person name="Yuan J."/>
            <person name="Sun Y."/>
            <person name="Gao Y."/>
            <person name="Zhang L."/>
            <person name="Li S."/>
            <person name="Dai H."/>
            <person name="Hamel J.F."/>
            <person name="Liu C."/>
            <person name="Yu Y."/>
            <person name="Liu S."/>
            <person name="Lin W."/>
            <person name="Guo K."/>
            <person name="Jin S."/>
            <person name="Xu P."/>
            <person name="Storey K.B."/>
            <person name="Huan P."/>
            <person name="Zhang T."/>
            <person name="Zhou Y."/>
            <person name="Zhang J."/>
            <person name="Lin C."/>
            <person name="Li X."/>
            <person name="Xing L."/>
            <person name="Huo D."/>
            <person name="Sun M."/>
            <person name="Wang L."/>
            <person name="Mercier A."/>
            <person name="Li F."/>
            <person name="Yang H."/>
            <person name="Xiang J."/>
        </authorList>
    </citation>
    <scope>NUCLEOTIDE SEQUENCE [LARGE SCALE GENOMIC DNA]</scope>
    <source>
        <strain evidence="2">Shaxun</strain>
        <tissue evidence="2">Muscle</tissue>
    </source>
</reference>
<dbReference type="Proteomes" id="UP000230750">
    <property type="component" value="Unassembled WGS sequence"/>
</dbReference>
<organism evidence="2 3">
    <name type="scientific">Stichopus japonicus</name>
    <name type="common">Sea cucumber</name>
    <dbReference type="NCBI Taxonomy" id="307972"/>
    <lineage>
        <taxon>Eukaryota</taxon>
        <taxon>Metazoa</taxon>
        <taxon>Echinodermata</taxon>
        <taxon>Eleutherozoa</taxon>
        <taxon>Echinozoa</taxon>
        <taxon>Holothuroidea</taxon>
        <taxon>Aspidochirotacea</taxon>
        <taxon>Aspidochirotida</taxon>
        <taxon>Stichopodidae</taxon>
        <taxon>Apostichopus</taxon>
    </lineage>
</organism>
<proteinExistence type="predicted"/>